<evidence type="ECO:0000313" key="1">
    <source>
        <dbReference type="EMBL" id="UOO93593.1"/>
    </source>
</evidence>
<reference evidence="1" key="1">
    <citation type="submission" date="2021-12" db="EMBL/GenBank/DDBJ databases">
        <authorList>
            <person name="Veyrier F.J."/>
        </authorList>
    </citation>
    <scope>NUCLEOTIDE SEQUENCE</scope>
    <source>
        <strain evidence="1">SAG 1488-6</strain>
    </source>
</reference>
<dbReference type="Proteomes" id="UP000832034">
    <property type="component" value="Chromosome"/>
</dbReference>
<accession>A0ABY4ECW6</accession>
<dbReference type="RefSeq" id="WP_019957800.1">
    <property type="nucleotide sequence ID" value="NZ_CP091512.1"/>
</dbReference>
<name>A0ABY4ECW6_VITST</name>
<gene>
    <name evidence="1" type="ORF">LVJ81_06100</name>
</gene>
<proteinExistence type="predicted"/>
<keyword evidence="2" id="KW-1185">Reference proteome</keyword>
<protein>
    <submittedName>
        <fullName evidence="1">Uncharacterized protein</fullName>
    </submittedName>
</protein>
<organism evidence="1 2">
    <name type="scientific">Vitreoscilla stercoraria</name>
    <dbReference type="NCBI Taxonomy" id="61"/>
    <lineage>
        <taxon>Bacteria</taxon>
        <taxon>Pseudomonadati</taxon>
        <taxon>Pseudomonadota</taxon>
        <taxon>Betaproteobacteria</taxon>
        <taxon>Neisseriales</taxon>
        <taxon>Neisseriaceae</taxon>
        <taxon>Vitreoscilla</taxon>
    </lineage>
</organism>
<sequence>MNQDKEAMELLQQINSKLDVLDGKVEQIHKDAKKAGAVAGGVAGAVSGGLVATGIAFIKAQIGF</sequence>
<evidence type="ECO:0000313" key="2">
    <source>
        <dbReference type="Proteomes" id="UP000832034"/>
    </source>
</evidence>
<dbReference type="EMBL" id="CP091512">
    <property type="protein sequence ID" value="UOO93593.1"/>
    <property type="molecule type" value="Genomic_DNA"/>
</dbReference>
<reference evidence="1" key="2">
    <citation type="journal article" date="2022" name="Res Sq">
        <title>Evolution of multicellular longitudinally dividing oral cavity symbionts (Neisseriaceae).</title>
        <authorList>
            <person name="Nyongesa S."/>
            <person name="Weber P."/>
            <person name="Bernet E."/>
            <person name="Pullido F."/>
            <person name="Nieckarz M."/>
            <person name="Delaby M."/>
            <person name="Nieves C."/>
            <person name="Viehboeck T."/>
            <person name="Krause N."/>
            <person name="Rivera-Millot A."/>
            <person name="Nakamura A."/>
            <person name="Vischer N."/>
            <person name="VanNieuwenhze M."/>
            <person name="Brun Y."/>
            <person name="Cava F."/>
            <person name="Bulgheresi S."/>
            <person name="Veyrier F."/>
        </authorList>
    </citation>
    <scope>NUCLEOTIDE SEQUENCE</scope>
    <source>
        <strain evidence="1">SAG 1488-6</strain>
    </source>
</reference>